<dbReference type="Gene3D" id="3.30.565.10">
    <property type="entry name" value="Histidine kinase-like ATPase, C-terminal domain"/>
    <property type="match status" value="1"/>
</dbReference>
<evidence type="ECO:0000259" key="21">
    <source>
        <dbReference type="PROSITE" id="PS50109"/>
    </source>
</evidence>
<dbReference type="RefSeq" id="WP_264841763.1">
    <property type="nucleotide sequence ID" value="NZ_AP025628.1"/>
</dbReference>
<dbReference type="PROSITE" id="PS50109">
    <property type="entry name" value="HIS_KIN"/>
    <property type="match status" value="1"/>
</dbReference>
<keyword evidence="12" id="KW-0547">Nucleotide-binding</keyword>
<keyword evidence="20" id="KW-0812">Transmembrane</keyword>
<dbReference type="InterPro" id="IPR011712">
    <property type="entry name" value="Sig_transdc_His_kin_sub3_dim/P"/>
</dbReference>
<dbReference type="InterPro" id="IPR004358">
    <property type="entry name" value="Sig_transdc_His_kin-like_C"/>
</dbReference>
<keyword evidence="11" id="KW-0479">Metal-binding</keyword>
<dbReference type="AlphaFoldDB" id="A0AA35GAA4"/>
<feature type="transmembrane region" description="Helical" evidence="20">
    <location>
        <begin position="21"/>
        <end position="43"/>
    </location>
</feature>
<dbReference type="GO" id="GO:0005737">
    <property type="term" value="C:cytoplasm"/>
    <property type="evidence" value="ECO:0007669"/>
    <property type="project" value="UniProtKB-SubCell"/>
</dbReference>
<evidence type="ECO:0000256" key="8">
    <source>
        <dbReference type="ARBA" id="ARBA00022490"/>
    </source>
</evidence>
<keyword evidence="14" id="KW-0067">ATP-binding</keyword>
<evidence type="ECO:0000256" key="18">
    <source>
        <dbReference type="ARBA" id="ARBA00024827"/>
    </source>
</evidence>
<evidence type="ECO:0000256" key="14">
    <source>
        <dbReference type="ARBA" id="ARBA00022840"/>
    </source>
</evidence>
<evidence type="ECO:0000256" key="16">
    <source>
        <dbReference type="ARBA" id="ARBA00023012"/>
    </source>
</evidence>
<dbReference type="PANTHER" id="PTHR24421">
    <property type="entry name" value="NITRATE/NITRITE SENSOR PROTEIN NARX-RELATED"/>
    <property type="match status" value="1"/>
</dbReference>
<evidence type="ECO:0000256" key="2">
    <source>
        <dbReference type="ARBA" id="ARBA00001966"/>
    </source>
</evidence>
<dbReference type="EC" id="2.7.13.3" evidence="5"/>
<dbReference type="InterPro" id="IPR036890">
    <property type="entry name" value="HATPase_C_sf"/>
</dbReference>
<dbReference type="GO" id="GO:0046983">
    <property type="term" value="F:protein dimerization activity"/>
    <property type="evidence" value="ECO:0007669"/>
    <property type="project" value="InterPro"/>
</dbReference>
<keyword evidence="20" id="KW-1133">Transmembrane helix</keyword>
<comment type="function">
    <text evidence="18">Member of the two-component regulatory system NreB/NreC involved in the control of dissimilatory nitrate/nitrite reduction in response to oxygen. NreB functions as a direct oxygen sensor histidine kinase which is autophosphorylated, in the absence of oxygen, probably at the conserved histidine residue, and transfers its phosphate group probably to a conserved aspartate residue of NreC. NreB/NreC activates the expression of the nitrate (narGHJI) and nitrite (nir) reductase operons, as well as the putative nitrate transporter gene narT.</text>
</comment>
<keyword evidence="10" id="KW-0808">Transferase</keyword>
<keyword evidence="9" id="KW-0597">Phosphoprotein</keyword>
<dbReference type="GO" id="GO:0000155">
    <property type="term" value="F:phosphorelay sensor kinase activity"/>
    <property type="evidence" value="ECO:0007669"/>
    <property type="project" value="InterPro"/>
</dbReference>
<evidence type="ECO:0000313" key="23">
    <source>
        <dbReference type="EMBL" id="BDG61084.1"/>
    </source>
</evidence>
<dbReference type="EMBL" id="AP025628">
    <property type="protein sequence ID" value="BDG61084.1"/>
    <property type="molecule type" value="Genomic_DNA"/>
</dbReference>
<evidence type="ECO:0000256" key="5">
    <source>
        <dbReference type="ARBA" id="ARBA00012438"/>
    </source>
</evidence>
<evidence type="ECO:0000256" key="9">
    <source>
        <dbReference type="ARBA" id="ARBA00022553"/>
    </source>
</evidence>
<sequence>MRGLKWLVELHNRTPLFVKVLGANGFFIVTGALGGYAIARFGLTGNDVLLFIAAGLIFTLVVNFALLRVAFDPLFRLHSVIEAVRSGEFTARSPQIPGDPDVSRLTEAFNLMLDRLNEYRQSVSSQILRALEDERKRIARELHDETSQALTSIIIAQEMVEQGLPEGDPLRERVRFAREYTLRTLEEIRRLTFDLRPSILDDLGLVPAIRWYLKNRLAADGLRITLDVAPEAEEVRLPEETEITLFRIVQEALTNVRKHSRATEVTVRIWLTPGRLHARVADNGIGFSTEEAFHADARGRGLGLLGMRERAALVRGANLRVESEPGRGSVVEVEVPIGG</sequence>
<name>A0AA35GAA4_9FIRM</name>
<evidence type="ECO:0000256" key="1">
    <source>
        <dbReference type="ARBA" id="ARBA00000085"/>
    </source>
</evidence>
<dbReference type="SUPFAM" id="SSF55874">
    <property type="entry name" value="ATPase domain of HSP90 chaperone/DNA topoisomerase II/histidine kinase"/>
    <property type="match status" value="1"/>
</dbReference>
<dbReference type="KEGG" id="cmic:caldi_21740"/>
<dbReference type="Pfam" id="PF07730">
    <property type="entry name" value="HisKA_3"/>
    <property type="match status" value="1"/>
</dbReference>
<dbReference type="InterPro" id="IPR003594">
    <property type="entry name" value="HATPase_dom"/>
</dbReference>
<evidence type="ECO:0000256" key="17">
    <source>
        <dbReference type="ARBA" id="ARBA00023014"/>
    </source>
</evidence>
<evidence type="ECO:0000256" key="3">
    <source>
        <dbReference type="ARBA" id="ARBA00004370"/>
    </source>
</evidence>
<dbReference type="PROSITE" id="PS50885">
    <property type="entry name" value="HAMP"/>
    <property type="match status" value="1"/>
</dbReference>
<evidence type="ECO:0000256" key="19">
    <source>
        <dbReference type="ARBA" id="ARBA00030800"/>
    </source>
</evidence>
<reference evidence="23" key="1">
    <citation type="submission" date="2022-03" db="EMBL/GenBank/DDBJ databases">
        <title>Complete genome sequence of Caldinitratiruptor microaerophilus.</title>
        <authorList>
            <person name="Mukaiyama R."/>
            <person name="Nishiyama T."/>
            <person name="Ueda K."/>
        </authorList>
    </citation>
    <scope>NUCLEOTIDE SEQUENCE</scope>
    <source>
        <strain evidence="23">JCM 16183</strain>
    </source>
</reference>
<dbReference type="InterPro" id="IPR005467">
    <property type="entry name" value="His_kinase_dom"/>
</dbReference>
<proteinExistence type="predicted"/>
<dbReference type="Proteomes" id="UP001163687">
    <property type="component" value="Chromosome"/>
</dbReference>
<comment type="cofactor">
    <cofactor evidence="2">
        <name>[4Fe-4S] cluster</name>
        <dbReference type="ChEBI" id="CHEBI:49883"/>
    </cofactor>
</comment>
<evidence type="ECO:0000256" key="15">
    <source>
        <dbReference type="ARBA" id="ARBA00023004"/>
    </source>
</evidence>
<protein>
    <recommendedName>
        <fullName evidence="6">Oxygen sensor histidine kinase NreB</fullName>
        <ecNumber evidence="5">2.7.13.3</ecNumber>
    </recommendedName>
    <alternativeName>
        <fullName evidence="19">Nitrogen regulation protein B</fullName>
    </alternativeName>
</protein>
<dbReference type="InterPro" id="IPR050482">
    <property type="entry name" value="Sensor_HK_TwoCompSys"/>
</dbReference>
<dbReference type="PANTHER" id="PTHR24421:SF10">
    <property type="entry name" value="NITRATE_NITRITE SENSOR PROTEIN NARQ"/>
    <property type="match status" value="1"/>
</dbReference>
<comment type="subcellular location">
    <subcellularLocation>
        <location evidence="4">Cytoplasm</location>
    </subcellularLocation>
    <subcellularLocation>
        <location evidence="3">Membrane</location>
    </subcellularLocation>
</comment>
<evidence type="ECO:0000313" key="24">
    <source>
        <dbReference type="Proteomes" id="UP001163687"/>
    </source>
</evidence>
<keyword evidence="16" id="KW-0902">Two-component regulatory system</keyword>
<dbReference type="SUPFAM" id="SSF158472">
    <property type="entry name" value="HAMP domain-like"/>
    <property type="match status" value="1"/>
</dbReference>
<evidence type="ECO:0000256" key="12">
    <source>
        <dbReference type="ARBA" id="ARBA00022741"/>
    </source>
</evidence>
<dbReference type="GO" id="GO:0051539">
    <property type="term" value="F:4 iron, 4 sulfur cluster binding"/>
    <property type="evidence" value="ECO:0007669"/>
    <property type="project" value="UniProtKB-KW"/>
</dbReference>
<keyword evidence="20" id="KW-0472">Membrane</keyword>
<evidence type="ECO:0000256" key="20">
    <source>
        <dbReference type="SAM" id="Phobius"/>
    </source>
</evidence>
<dbReference type="Pfam" id="PF00672">
    <property type="entry name" value="HAMP"/>
    <property type="match status" value="1"/>
</dbReference>
<keyword evidence="7" id="KW-0004">4Fe-4S</keyword>
<gene>
    <name evidence="23" type="ORF">caldi_21740</name>
</gene>
<evidence type="ECO:0000256" key="10">
    <source>
        <dbReference type="ARBA" id="ARBA00022679"/>
    </source>
</evidence>
<evidence type="ECO:0000256" key="6">
    <source>
        <dbReference type="ARBA" id="ARBA00017322"/>
    </source>
</evidence>
<dbReference type="PRINTS" id="PR00344">
    <property type="entry name" value="BCTRLSENSOR"/>
</dbReference>
<feature type="transmembrane region" description="Helical" evidence="20">
    <location>
        <begin position="49"/>
        <end position="71"/>
    </location>
</feature>
<evidence type="ECO:0000256" key="11">
    <source>
        <dbReference type="ARBA" id="ARBA00022723"/>
    </source>
</evidence>
<dbReference type="CDD" id="cd16917">
    <property type="entry name" value="HATPase_UhpB-NarQ-NarX-like"/>
    <property type="match status" value="1"/>
</dbReference>
<dbReference type="CDD" id="cd06225">
    <property type="entry name" value="HAMP"/>
    <property type="match status" value="1"/>
</dbReference>
<feature type="domain" description="Histidine kinase" evidence="21">
    <location>
        <begin position="141"/>
        <end position="339"/>
    </location>
</feature>
<evidence type="ECO:0000259" key="22">
    <source>
        <dbReference type="PROSITE" id="PS50885"/>
    </source>
</evidence>
<evidence type="ECO:0000256" key="13">
    <source>
        <dbReference type="ARBA" id="ARBA00022777"/>
    </source>
</evidence>
<dbReference type="Gene3D" id="1.20.5.1930">
    <property type="match status" value="1"/>
</dbReference>
<keyword evidence="17" id="KW-0411">Iron-sulfur</keyword>
<evidence type="ECO:0000256" key="4">
    <source>
        <dbReference type="ARBA" id="ARBA00004496"/>
    </source>
</evidence>
<dbReference type="InterPro" id="IPR003660">
    <property type="entry name" value="HAMP_dom"/>
</dbReference>
<keyword evidence="13 23" id="KW-0418">Kinase</keyword>
<keyword evidence="15" id="KW-0408">Iron</keyword>
<feature type="domain" description="HAMP" evidence="22">
    <location>
        <begin position="68"/>
        <end position="121"/>
    </location>
</feature>
<accession>A0AA35GAA4</accession>
<dbReference type="SMART" id="SM00304">
    <property type="entry name" value="HAMP"/>
    <property type="match status" value="1"/>
</dbReference>
<dbReference type="GO" id="GO:0046872">
    <property type="term" value="F:metal ion binding"/>
    <property type="evidence" value="ECO:0007669"/>
    <property type="project" value="UniProtKB-KW"/>
</dbReference>
<dbReference type="GO" id="GO:0016020">
    <property type="term" value="C:membrane"/>
    <property type="evidence" value="ECO:0007669"/>
    <property type="project" value="UniProtKB-SubCell"/>
</dbReference>
<dbReference type="Pfam" id="PF02518">
    <property type="entry name" value="HATPase_c"/>
    <property type="match status" value="1"/>
</dbReference>
<dbReference type="GO" id="GO:0005524">
    <property type="term" value="F:ATP binding"/>
    <property type="evidence" value="ECO:0007669"/>
    <property type="project" value="UniProtKB-KW"/>
</dbReference>
<dbReference type="SMART" id="SM00387">
    <property type="entry name" value="HATPase_c"/>
    <property type="match status" value="1"/>
</dbReference>
<keyword evidence="24" id="KW-1185">Reference proteome</keyword>
<keyword evidence="8" id="KW-0963">Cytoplasm</keyword>
<comment type="catalytic activity">
    <reaction evidence="1">
        <text>ATP + protein L-histidine = ADP + protein N-phospho-L-histidine.</text>
        <dbReference type="EC" id="2.7.13.3"/>
    </reaction>
</comment>
<evidence type="ECO:0000256" key="7">
    <source>
        <dbReference type="ARBA" id="ARBA00022485"/>
    </source>
</evidence>
<organism evidence="23 24">
    <name type="scientific">Caldinitratiruptor microaerophilus</name>
    <dbReference type="NCBI Taxonomy" id="671077"/>
    <lineage>
        <taxon>Bacteria</taxon>
        <taxon>Bacillati</taxon>
        <taxon>Bacillota</taxon>
        <taxon>Clostridia</taxon>
        <taxon>Eubacteriales</taxon>
        <taxon>Symbiobacteriaceae</taxon>
        <taxon>Caldinitratiruptor</taxon>
    </lineage>
</organism>
<dbReference type="Gene3D" id="6.10.340.10">
    <property type="match status" value="1"/>
</dbReference>